<dbReference type="Proteomes" id="UP000799539">
    <property type="component" value="Unassembled WGS sequence"/>
</dbReference>
<evidence type="ECO:0000313" key="2">
    <source>
        <dbReference type="EMBL" id="KAF2215473.1"/>
    </source>
</evidence>
<sequence length="59" mass="6724">MRLPMPDVGLAYPATTHPYNHILRSDTDVERHDEDMNIRMPRLKRPDDGSTPHDLAISG</sequence>
<protein>
    <submittedName>
        <fullName evidence="2">Uncharacterized protein</fullName>
    </submittedName>
</protein>
<evidence type="ECO:0000313" key="3">
    <source>
        <dbReference type="Proteomes" id="UP000799539"/>
    </source>
</evidence>
<dbReference type="EMBL" id="ML992666">
    <property type="protein sequence ID" value="KAF2215473.1"/>
    <property type="molecule type" value="Genomic_DNA"/>
</dbReference>
<gene>
    <name evidence="2" type="ORF">CERZMDRAFT_90138</name>
</gene>
<accession>A0A6A6FPW4</accession>
<evidence type="ECO:0000256" key="1">
    <source>
        <dbReference type="SAM" id="MobiDB-lite"/>
    </source>
</evidence>
<dbReference type="AlphaFoldDB" id="A0A6A6FPW4"/>
<name>A0A6A6FPW4_9PEZI</name>
<feature type="region of interest" description="Disordered" evidence="1">
    <location>
        <begin position="37"/>
        <end position="59"/>
    </location>
</feature>
<keyword evidence="3" id="KW-1185">Reference proteome</keyword>
<reference evidence="2" key="1">
    <citation type="journal article" date="2020" name="Stud. Mycol.">
        <title>101 Dothideomycetes genomes: a test case for predicting lifestyles and emergence of pathogens.</title>
        <authorList>
            <person name="Haridas S."/>
            <person name="Albert R."/>
            <person name="Binder M."/>
            <person name="Bloem J."/>
            <person name="Labutti K."/>
            <person name="Salamov A."/>
            <person name="Andreopoulos B."/>
            <person name="Baker S."/>
            <person name="Barry K."/>
            <person name="Bills G."/>
            <person name="Bluhm B."/>
            <person name="Cannon C."/>
            <person name="Castanera R."/>
            <person name="Culley D."/>
            <person name="Daum C."/>
            <person name="Ezra D."/>
            <person name="Gonzalez J."/>
            <person name="Henrissat B."/>
            <person name="Kuo A."/>
            <person name="Liang C."/>
            <person name="Lipzen A."/>
            <person name="Lutzoni F."/>
            <person name="Magnuson J."/>
            <person name="Mondo S."/>
            <person name="Nolan M."/>
            <person name="Ohm R."/>
            <person name="Pangilinan J."/>
            <person name="Park H.-J."/>
            <person name="Ramirez L."/>
            <person name="Alfaro M."/>
            <person name="Sun H."/>
            <person name="Tritt A."/>
            <person name="Yoshinaga Y."/>
            <person name="Zwiers L.-H."/>
            <person name="Turgeon B."/>
            <person name="Goodwin S."/>
            <person name="Spatafora J."/>
            <person name="Crous P."/>
            <person name="Grigoriev I."/>
        </authorList>
    </citation>
    <scope>NUCLEOTIDE SEQUENCE</scope>
    <source>
        <strain evidence="2">SCOH1-5</strain>
    </source>
</reference>
<organism evidence="2 3">
    <name type="scientific">Cercospora zeae-maydis SCOH1-5</name>
    <dbReference type="NCBI Taxonomy" id="717836"/>
    <lineage>
        <taxon>Eukaryota</taxon>
        <taxon>Fungi</taxon>
        <taxon>Dikarya</taxon>
        <taxon>Ascomycota</taxon>
        <taxon>Pezizomycotina</taxon>
        <taxon>Dothideomycetes</taxon>
        <taxon>Dothideomycetidae</taxon>
        <taxon>Mycosphaerellales</taxon>
        <taxon>Mycosphaerellaceae</taxon>
        <taxon>Cercospora</taxon>
    </lineage>
</organism>
<proteinExistence type="predicted"/>